<proteinExistence type="predicted"/>
<accession>A0ABN0NSD8</accession>
<protein>
    <submittedName>
        <fullName evidence="1">Uncharacterized protein</fullName>
    </submittedName>
</protein>
<reference evidence="1 2" key="1">
    <citation type="submission" date="2013-06" db="EMBL/GenBank/DDBJ databases">
        <authorList>
            <person name="Weinstock G."/>
            <person name="Sodergren E."/>
            <person name="Lobos E.A."/>
            <person name="Fulton L."/>
            <person name="Fulton R."/>
            <person name="Courtney L."/>
            <person name="Fronick C."/>
            <person name="O'Laughlin M."/>
            <person name="Godfrey J."/>
            <person name="Wilson R.M."/>
            <person name="Miner T."/>
            <person name="Farmer C."/>
            <person name="Delehaunty K."/>
            <person name="Cordes M."/>
            <person name="Minx P."/>
            <person name="Tomlinson C."/>
            <person name="Chen J."/>
            <person name="Wollam A."/>
            <person name="Pepin K.H."/>
            <person name="Bhonagiri V."/>
            <person name="Zhang X."/>
            <person name="Warren W."/>
            <person name="Mitreva M."/>
            <person name="Mardis E.R."/>
            <person name="Wilson R.K."/>
        </authorList>
    </citation>
    <scope>NUCLEOTIDE SEQUENCE [LARGE SCALE GENOMIC DNA]</scope>
    <source>
        <strain evidence="1 2">ATCC 29426</strain>
    </source>
</reference>
<dbReference type="Proteomes" id="UP000016660">
    <property type="component" value="Unassembled WGS sequence"/>
</dbReference>
<organism evidence="1 2">
    <name type="scientific">Prevotella disiens JCM 6334 = ATCC 29426</name>
    <dbReference type="NCBI Taxonomy" id="1235811"/>
    <lineage>
        <taxon>Bacteria</taxon>
        <taxon>Pseudomonadati</taxon>
        <taxon>Bacteroidota</taxon>
        <taxon>Bacteroidia</taxon>
        <taxon>Bacteroidales</taxon>
        <taxon>Prevotellaceae</taxon>
        <taxon>Prevotella</taxon>
    </lineage>
</organism>
<keyword evidence="2" id="KW-1185">Reference proteome</keyword>
<name>A0ABN0NSD8_9BACT</name>
<sequence>MASLKGFPYRQIKRVSLPRYLLHALLKEMEKGEVTARIILLR</sequence>
<evidence type="ECO:0000313" key="2">
    <source>
        <dbReference type="Proteomes" id="UP000016660"/>
    </source>
</evidence>
<evidence type="ECO:0000313" key="1">
    <source>
        <dbReference type="EMBL" id="ERJ76943.1"/>
    </source>
</evidence>
<comment type="caution">
    <text evidence="1">The sequence shown here is derived from an EMBL/GenBank/DDBJ whole genome shotgun (WGS) entry which is preliminary data.</text>
</comment>
<gene>
    <name evidence="1" type="ORF">HMPREF0653_01311</name>
</gene>
<dbReference type="EMBL" id="AWUY01000105">
    <property type="protein sequence ID" value="ERJ76943.1"/>
    <property type="molecule type" value="Genomic_DNA"/>
</dbReference>